<name>A0A6J4QL38_9ACTN</name>
<evidence type="ECO:0000313" key="1">
    <source>
        <dbReference type="EMBL" id="CAA9440310.1"/>
    </source>
</evidence>
<accession>A0A6J4QL38</accession>
<organism evidence="1">
    <name type="scientific">uncultured Rubrobacteraceae bacterium</name>
    <dbReference type="NCBI Taxonomy" id="349277"/>
    <lineage>
        <taxon>Bacteria</taxon>
        <taxon>Bacillati</taxon>
        <taxon>Actinomycetota</taxon>
        <taxon>Rubrobacteria</taxon>
        <taxon>Rubrobacterales</taxon>
        <taxon>Rubrobacteraceae</taxon>
        <taxon>environmental samples</taxon>
    </lineage>
</organism>
<dbReference type="AlphaFoldDB" id="A0A6J4QL38"/>
<gene>
    <name evidence="1" type="ORF">AVDCRST_MAG80-1250</name>
</gene>
<dbReference type="EMBL" id="CADCVC010000109">
    <property type="protein sequence ID" value="CAA9440310.1"/>
    <property type="molecule type" value="Genomic_DNA"/>
</dbReference>
<reference evidence="1" key="1">
    <citation type="submission" date="2020-02" db="EMBL/GenBank/DDBJ databases">
        <authorList>
            <person name="Meier V. D."/>
        </authorList>
    </citation>
    <scope>NUCLEOTIDE SEQUENCE</scope>
    <source>
        <strain evidence="1">AVDCRST_MAG80</strain>
    </source>
</reference>
<protein>
    <submittedName>
        <fullName evidence="1">Uncharacterized protein</fullName>
    </submittedName>
</protein>
<sequence length="120" mass="13384">MTARIGSGGEDAMRVLIANAPRAYREVISVALKALRPQFEVLTVEPEDLDEEISRLALYGVVCSRLTASVESCAAAWIELYPDHSSWTVVDLRGQRTRHPEMYLDGLLSFIDRAGLLYET</sequence>
<proteinExistence type="predicted"/>